<protein>
    <submittedName>
        <fullName evidence="3">Response regulator</fullName>
    </submittedName>
</protein>
<gene>
    <name evidence="3" type="ORF">BST86_03480</name>
</gene>
<dbReference type="Pfam" id="PF00072">
    <property type="entry name" value="Response_reg"/>
    <property type="match status" value="1"/>
</dbReference>
<dbReference type="CDD" id="cd17557">
    <property type="entry name" value="REC_Rcp-like"/>
    <property type="match status" value="1"/>
</dbReference>
<feature type="domain" description="Response regulatory" evidence="2">
    <location>
        <begin position="12"/>
        <end position="132"/>
    </location>
</feature>
<dbReference type="PANTHER" id="PTHR44520">
    <property type="entry name" value="RESPONSE REGULATOR RCP1-RELATED"/>
    <property type="match status" value="1"/>
</dbReference>
<reference evidence="3 4" key="1">
    <citation type="submission" date="2016-11" db="EMBL/GenBank/DDBJ databases">
        <title>Trade-off between light-utilization and light-protection in marine flavobacteria.</title>
        <authorList>
            <person name="Kumagai Y."/>
        </authorList>
    </citation>
    <scope>NUCLEOTIDE SEQUENCE [LARGE SCALE GENOMIC DNA]</scope>
    <source>
        <strain evidence="3 4">JCM 17109</strain>
    </source>
</reference>
<dbReference type="GO" id="GO:0000160">
    <property type="term" value="P:phosphorelay signal transduction system"/>
    <property type="evidence" value="ECO:0007669"/>
    <property type="project" value="InterPro"/>
</dbReference>
<keyword evidence="1" id="KW-0597">Phosphoprotein</keyword>
<evidence type="ECO:0000256" key="1">
    <source>
        <dbReference type="PROSITE-ProRule" id="PRU00169"/>
    </source>
</evidence>
<feature type="modified residue" description="4-aspartylphosphate" evidence="1">
    <location>
        <position position="65"/>
    </location>
</feature>
<dbReference type="InterPro" id="IPR011006">
    <property type="entry name" value="CheY-like_superfamily"/>
</dbReference>
<dbReference type="InterPro" id="IPR052893">
    <property type="entry name" value="TCS_response_regulator"/>
</dbReference>
<dbReference type="PANTHER" id="PTHR44520:SF2">
    <property type="entry name" value="RESPONSE REGULATOR RCP1"/>
    <property type="match status" value="1"/>
</dbReference>
<evidence type="ECO:0000259" key="2">
    <source>
        <dbReference type="PROSITE" id="PS50110"/>
    </source>
</evidence>
<dbReference type="SUPFAM" id="SSF52172">
    <property type="entry name" value="CheY-like"/>
    <property type="match status" value="1"/>
</dbReference>
<evidence type="ECO:0000313" key="4">
    <source>
        <dbReference type="Proteomes" id="UP000239532"/>
    </source>
</evidence>
<dbReference type="SMART" id="SM00448">
    <property type="entry name" value="REC"/>
    <property type="match status" value="1"/>
</dbReference>
<accession>A0A2S9WRY5</accession>
<dbReference type="Proteomes" id="UP000239532">
    <property type="component" value="Unassembled WGS sequence"/>
</dbReference>
<dbReference type="OrthoDB" id="7631574at2"/>
<dbReference type="Gene3D" id="3.40.50.2300">
    <property type="match status" value="1"/>
</dbReference>
<comment type="caution">
    <text evidence="3">The sequence shown here is derived from an EMBL/GenBank/DDBJ whole genome shotgun (WGS) entry which is preliminary data.</text>
</comment>
<dbReference type="RefSeq" id="WP_105982053.1">
    <property type="nucleotide sequence ID" value="NZ_MQUC01000003.1"/>
</dbReference>
<keyword evidence="4" id="KW-1185">Reference proteome</keyword>
<name>A0A2S9WRY5_9FLAO</name>
<evidence type="ECO:0000313" key="3">
    <source>
        <dbReference type="EMBL" id="PRP66215.1"/>
    </source>
</evidence>
<dbReference type="AlphaFoldDB" id="A0A2S9WRY5"/>
<dbReference type="EMBL" id="MQUC01000003">
    <property type="protein sequence ID" value="PRP66215.1"/>
    <property type="molecule type" value="Genomic_DNA"/>
</dbReference>
<sequence>MLKPSTLNNKLRVLLIEDDTIEVMKLKRAIAKLEMPHEIVEAKNGEEALDILRNRDSLPDLILLDLNMPRINGLEFLKILKNDEVMRFLPVVILTTSSNRKDMLECYKEGVAGYILKPLKYDDYVEKISTTLNYWSSNELIKG</sequence>
<dbReference type="PROSITE" id="PS50110">
    <property type="entry name" value="RESPONSE_REGULATORY"/>
    <property type="match status" value="1"/>
</dbReference>
<proteinExistence type="predicted"/>
<organism evidence="3 4">
    <name type="scientific">Nonlabens agnitus</name>
    <dbReference type="NCBI Taxonomy" id="870484"/>
    <lineage>
        <taxon>Bacteria</taxon>
        <taxon>Pseudomonadati</taxon>
        <taxon>Bacteroidota</taxon>
        <taxon>Flavobacteriia</taxon>
        <taxon>Flavobacteriales</taxon>
        <taxon>Flavobacteriaceae</taxon>
        <taxon>Nonlabens</taxon>
    </lineage>
</organism>
<dbReference type="InterPro" id="IPR001789">
    <property type="entry name" value="Sig_transdc_resp-reg_receiver"/>
</dbReference>